<dbReference type="AlphaFoldDB" id="A0AAD5X027"/>
<evidence type="ECO:0000256" key="2">
    <source>
        <dbReference type="PROSITE-ProRule" id="PRU00169"/>
    </source>
</evidence>
<feature type="compositionally biased region" description="Gly residues" evidence="3">
    <location>
        <begin position="684"/>
        <end position="694"/>
    </location>
</feature>
<dbReference type="PANTHER" id="PTHR45339">
    <property type="entry name" value="HYBRID SIGNAL TRANSDUCTION HISTIDINE KINASE J"/>
    <property type="match status" value="1"/>
</dbReference>
<feature type="modified residue" description="4-aspartylphosphate" evidence="2">
    <location>
        <position position="512"/>
    </location>
</feature>
<evidence type="ECO:0000313" key="5">
    <source>
        <dbReference type="EMBL" id="KAJ3040321.1"/>
    </source>
</evidence>
<dbReference type="InterPro" id="IPR011006">
    <property type="entry name" value="CheY-like_superfamily"/>
</dbReference>
<feature type="compositionally biased region" description="Acidic residues" evidence="3">
    <location>
        <begin position="744"/>
        <end position="754"/>
    </location>
</feature>
<feature type="non-terminal residue" evidence="5">
    <location>
        <position position="1"/>
    </location>
</feature>
<dbReference type="EMBL" id="JADGJD010001568">
    <property type="protein sequence ID" value="KAJ3040321.1"/>
    <property type="molecule type" value="Genomic_DNA"/>
</dbReference>
<dbReference type="InterPro" id="IPR001789">
    <property type="entry name" value="Sig_transdc_resp-reg_receiver"/>
</dbReference>
<feature type="compositionally biased region" description="Polar residues" evidence="3">
    <location>
        <begin position="761"/>
        <end position="778"/>
    </location>
</feature>
<feature type="compositionally biased region" description="Basic and acidic residues" evidence="3">
    <location>
        <begin position="880"/>
        <end position="905"/>
    </location>
</feature>
<dbReference type="Pfam" id="PF00072">
    <property type="entry name" value="Response_reg"/>
    <property type="match status" value="1"/>
</dbReference>
<evidence type="ECO:0000256" key="3">
    <source>
        <dbReference type="SAM" id="MobiDB-lite"/>
    </source>
</evidence>
<gene>
    <name evidence="5" type="ORF">HK097_002589</name>
</gene>
<organism evidence="5 6">
    <name type="scientific">Rhizophlyctis rosea</name>
    <dbReference type="NCBI Taxonomy" id="64517"/>
    <lineage>
        <taxon>Eukaryota</taxon>
        <taxon>Fungi</taxon>
        <taxon>Fungi incertae sedis</taxon>
        <taxon>Chytridiomycota</taxon>
        <taxon>Chytridiomycota incertae sedis</taxon>
        <taxon>Chytridiomycetes</taxon>
        <taxon>Rhizophlyctidales</taxon>
        <taxon>Rhizophlyctidaceae</taxon>
        <taxon>Rhizophlyctis</taxon>
    </lineage>
</organism>
<dbReference type="PROSITE" id="PS50110">
    <property type="entry name" value="RESPONSE_REGULATORY"/>
    <property type="match status" value="1"/>
</dbReference>
<dbReference type="CDD" id="cd17546">
    <property type="entry name" value="REC_hyHK_CKI1_RcsC-like"/>
    <property type="match status" value="1"/>
</dbReference>
<feature type="region of interest" description="Disordered" evidence="3">
    <location>
        <begin position="597"/>
        <end position="623"/>
    </location>
</feature>
<proteinExistence type="predicted"/>
<feature type="domain" description="Response regulatory" evidence="4">
    <location>
        <begin position="462"/>
        <end position="586"/>
    </location>
</feature>
<sequence length="995" mass="106090">MRSQTLRLCHNPRSHRSPSKQPSTPPKRSTPKPTSTSRTLTKQKNPTTPSPKSSNPYPEFSQEEFEEPPTKPPSSAVKSHLNPKAAVEKVQESACSTDAIVPPTDGHESVGEKNVKHLNIPSGWIPDLRSDFGNSLRGIESEVRKGRVGSQGEGNSSIGINDVLGLKRFERKGETNQSLGSTKVGNSLLVRLREFEKGGVREGMDALGKSHSNNGLSDVLGSAARGVGTGNLGNELKGLDAGSNAKDVDRSIGRLTTLEDLDHLGGSGEDAQPTATNHNGALQHIGDDMDEEDDDWVSIDEPEDEEQSLYEGTESDCEVEEVEEVDEPDIGPVVVGLKRPAGSTLLAAAERLQKRRISRMKLPNPNLSAFQTANADNEAATPEDDDLDGPYNPTNPFDSNGQQASRRGNLHSKMLAAAAGSEKEEEPSIVDQRRDDESSTPLNQPPTSPTNAPNPTTTKQYEILLAQNHTTDRDRTIGMLKELGHMVKAVVADGLSAVEAFQRDRFDIILMDIQMAIMTGLDATRRIRAIEAMAMVHTPIPRIPMVAVSPDGGVIGRLKAIEVGFDVCMMAPFGVEELRTVIERAVRCGVSVGVGNGGVGRGSTSDRQKEGGGGEEGVRSGKGGVRKGEVLEFGDGVQFEFSVFGASSGGNVTGNVNGGANLTVTEELGRGLRVLSKEFERNGGVRGKGGGKGKGPVSEDDGDDDDSHKKITKADVREWASEGVTEPVLENVSSPEKAGRDTLLEDSDDDENDDVERPVSENHSTPLISSNDSASFTSAAPAKFPSCLLLENANRVVGVQGGGKEDENEDCGRVSKPLPLSPSKVSRNGAYGIKPIDGGVFVQAAVAAADRESEAQEKNDRVLKKSGDVSDSEDDTISVYRDERAEEVGKAVQKSGRENVDDGKTRSSVAIPTNANANAPSSVPTNDRAAPITVEAQKEDENDPNTDGNLRGSKASTSSSYLPKAQIECDSEDEEEEEVDNGILMARGPRKDVGE</sequence>
<feature type="region of interest" description="Disordered" evidence="3">
    <location>
        <begin position="799"/>
        <end position="828"/>
    </location>
</feature>
<feature type="compositionally biased region" description="Basic and acidic residues" evidence="3">
    <location>
        <begin position="706"/>
        <end position="720"/>
    </location>
</feature>
<feature type="region of interest" description="Disordered" evidence="3">
    <location>
        <begin position="1"/>
        <end position="111"/>
    </location>
</feature>
<dbReference type="PANTHER" id="PTHR45339:SF3">
    <property type="entry name" value="HISTIDINE KINASE"/>
    <property type="match status" value="1"/>
</dbReference>
<feature type="compositionally biased region" description="Basic and acidic residues" evidence="3">
    <location>
        <begin position="604"/>
        <end position="619"/>
    </location>
</feature>
<name>A0AAD5X027_9FUNG</name>
<comment type="caution">
    <text evidence="5">The sequence shown here is derived from an EMBL/GenBank/DDBJ whole genome shotgun (WGS) entry which is preliminary data.</text>
</comment>
<feature type="compositionally biased region" description="Low complexity" evidence="3">
    <location>
        <begin position="31"/>
        <end position="60"/>
    </location>
</feature>
<feature type="compositionally biased region" description="Polar residues" evidence="3">
    <location>
        <begin position="392"/>
        <end position="406"/>
    </location>
</feature>
<feature type="region of interest" description="Disordered" evidence="3">
    <location>
        <begin position="377"/>
        <end position="456"/>
    </location>
</feature>
<feature type="compositionally biased region" description="Polar residues" evidence="3">
    <location>
        <begin position="906"/>
        <end position="925"/>
    </location>
</feature>
<evidence type="ECO:0000256" key="1">
    <source>
        <dbReference type="ARBA" id="ARBA00022553"/>
    </source>
</evidence>
<keyword evidence="1 2" id="KW-0597">Phosphoprotein</keyword>
<feature type="region of interest" description="Disordered" evidence="3">
    <location>
        <begin position="679"/>
        <end position="778"/>
    </location>
</feature>
<evidence type="ECO:0000259" key="4">
    <source>
        <dbReference type="PROSITE" id="PS50110"/>
    </source>
</evidence>
<feature type="compositionally biased region" description="Acidic residues" evidence="3">
    <location>
        <begin position="969"/>
        <end position="980"/>
    </location>
</feature>
<dbReference type="Gene3D" id="3.40.50.2300">
    <property type="match status" value="1"/>
</dbReference>
<accession>A0AAD5X027</accession>
<dbReference type="Proteomes" id="UP001212841">
    <property type="component" value="Unassembled WGS sequence"/>
</dbReference>
<feature type="compositionally biased region" description="Low complexity" evidence="3">
    <location>
        <begin position="814"/>
        <end position="827"/>
    </location>
</feature>
<feature type="region of interest" description="Disordered" evidence="3">
    <location>
        <begin position="263"/>
        <end position="295"/>
    </location>
</feature>
<dbReference type="GO" id="GO:0000160">
    <property type="term" value="P:phosphorelay signal transduction system"/>
    <property type="evidence" value="ECO:0007669"/>
    <property type="project" value="InterPro"/>
</dbReference>
<protein>
    <recommendedName>
        <fullName evidence="4">Response regulatory domain-containing protein</fullName>
    </recommendedName>
</protein>
<evidence type="ECO:0000313" key="6">
    <source>
        <dbReference type="Proteomes" id="UP001212841"/>
    </source>
</evidence>
<dbReference type="SUPFAM" id="SSF52172">
    <property type="entry name" value="CheY-like"/>
    <property type="match status" value="1"/>
</dbReference>
<feature type="region of interest" description="Disordered" evidence="3">
    <location>
        <begin position="848"/>
        <end position="995"/>
    </location>
</feature>
<keyword evidence="6" id="KW-1185">Reference proteome</keyword>
<dbReference type="SMART" id="SM00448">
    <property type="entry name" value="REC"/>
    <property type="match status" value="1"/>
</dbReference>
<feature type="compositionally biased region" description="Basic and acidic residues" evidence="3">
    <location>
        <begin position="849"/>
        <end position="868"/>
    </location>
</feature>
<reference evidence="5" key="1">
    <citation type="submission" date="2020-05" db="EMBL/GenBank/DDBJ databases">
        <title>Phylogenomic resolution of chytrid fungi.</title>
        <authorList>
            <person name="Stajich J.E."/>
            <person name="Amses K."/>
            <person name="Simmons R."/>
            <person name="Seto K."/>
            <person name="Myers J."/>
            <person name="Bonds A."/>
            <person name="Quandt C.A."/>
            <person name="Barry K."/>
            <person name="Liu P."/>
            <person name="Grigoriev I."/>
            <person name="Longcore J.E."/>
            <person name="James T.Y."/>
        </authorList>
    </citation>
    <scope>NUCLEOTIDE SEQUENCE</scope>
    <source>
        <strain evidence="5">JEL0318</strain>
    </source>
</reference>